<evidence type="ECO:0000313" key="2">
    <source>
        <dbReference type="EMBL" id="THH04204.1"/>
    </source>
</evidence>
<gene>
    <name evidence="2" type="ORF">EW145_g5697</name>
</gene>
<evidence type="ECO:0000256" key="1">
    <source>
        <dbReference type="SAM" id="Phobius"/>
    </source>
</evidence>
<dbReference type="OrthoDB" id="2504001at2759"/>
<protein>
    <submittedName>
        <fullName evidence="2">Uncharacterized protein</fullName>
    </submittedName>
</protein>
<organism evidence="2 3">
    <name type="scientific">Phellinidium pouzarii</name>
    <dbReference type="NCBI Taxonomy" id="167371"/>
    <lineage>
        <taxon>Eukaryota</taxon>
        <taxon>Fungi</taxon>
        <taxon>Dikarya</taxon>
        <taxon>Basidiomycota</taxon>
        <taxon>Agaricomycotina</taxon>
        <taxon>Agaricomycetes</taxon>
        <taxon>Hymenochaetales</taxon>
        <taxon>Hymenochaetaceae</taxon>
        <taxon>Phellinidium</taxon>
    </lineage>
</organism>
<keyword evidence="1" id="KW-0812">Transmembrane</keyword>
<sequence length="249" mass="28489">MSFQQFNGYGGQAHREHEKVVVYLSPKQPVPDMVPYELNDHIFPDDWHIRIMAIRDTTFNYYKPLFERIFFIVATISVVVLPFALYQIILNAMDNNRRPRSLEQFFQARAISFAISIGTFLLFAIPMLVWKGIGKRRVRSMLTRWEKADRERKGPSSFVPLWEVKTPTVFKSTCVVTITIPPSAHPTVFHPNAYLPPFINPPADGGAAYYYPYAPGHVGLPRMSVAGMLPAYKAEAGKERYFEDTKLAV</sequence>
<comment type="caution">
    <text evidence="2">The sequence shown here is derived from an EMBL/GenBank/DDBJ whole genome shotgun (WGS) entry which is preliminary data.</text>
</comment>
<feature type="transmembrane region" description="Helical" evidence="1">
    <location>
        <begin position="69"/>
        <end position="90"/>
    </location>
</feature>
<keyword evidence="1" id="KW-0472">Membrane</keyword>
<dbReference type="EMBL" id="SGPK01000366">
    <property type="protein sequence ID" value="THH04204.1"/>
    <property type="molecule type" value="Genomic_DNA"/>
</dbReference>
<name>A0A4S4KZ90_9AGAM</name>
<keyword evidence="3" id="KW-1185">Reference proteome</keyword>
<feature type="transmembrane region" description="Helical" evidence="1">
    <location>
        <begin position="110"/>
        <end position="130"/>
    </location>
</feature>
<proteinExistence type="predicted"/>
<accession>A0A4S4KZ90</accession>
<keyword evidence="1" id="KW-1133">Transmembrane helix</keyword>
<reference evidence="2 3" key="1">
    <citation type="submission" date="2019-02" db="EMBL/GenBank/DDBJ databases">
        <title>Genome sequencing of the rare red list fungi Phellinidium pouzarii.</title>
        <authorList>
            <person name="Buettner E."/>
            <person name="Kellner H."/>
        </authorList>
    </citation>
    <scope>NUCLEOTIDE SEQUENCE [LARGE SCALE GENOMIC DNA]</scope>
    <source>
        <strain evidence="2 3">DSM 108285</strain>
    </source>
</reference>
<evidence type="ECO:0000313" key="3">
    <source>
        <dbReference type="Proteomes" id="UP000308199"/>
    </source>
</evidence>
<dbReference type="Proteomes" id="UP000308199">
    <property type="component" value="Unassembled WGS sequence"/>
</dbReference>
<dbReference type="AlphaFoldDB" id="A0A4S4KZ90"/>